<dbReference type="Pfam" id="PF02518">
    <property type="entry name" value="HATPase_c"/>
    <property type="match status" value="1"/>
</dbReference>
<dbReference type="AlphaFoldDB" id="A0A8J8T6R9"/>
<dbReference type="PROSITE" id="PS50109">
    <property type="entry name" value="HIS_KIN"/>
    <property type="match status" value="1"/>
</dbReference>
<evidence type="ECO:0000256" key="1">
    <source>
        <dbReference type="ARBA" id="ARBA00022553"/>
    </source>
</evidence>
<proteinExistence type="predicted"/>
<dbReference type="CDD" id="cd17546">
    <property type="entry name" value="REC_hyHK_CKI1_RcsC-like"/>
    <property type="match status" value="1"/>
</dbReference>
<dbReference type="OrthoDB" id="10266508at2759"/>
<dbReference type="InterPro" id="IPR050956">
    <property type="entry name" value="2C_system_His_kinase"/>
</dbReference>
<dbReference type="Gene3D" id="1.10.287.130">
    <property type="match status" value="1"/>
</dbReference>
<dbReference type="Pfam" id="PF00072">
    <property type="entry name" value="Response_reg"/>
    <property type="match status" value="1"/>
</dbReference>
<dbReference type="Proteomes" id="UP000785679">
    <property type="component" value="Unassembled WGS sequence"/>
</dbReference>
<dbReference type="PANTHER" id="PTHR43719:SF28">
    <property type="entry name" value="PEROXIDE STRESS-ACTIVATED HISTIDINE KINASE MAK1-RELATED"/>
    <property type="match status" value="1"/>
</dbReference>
<reference evidence="5" key="1">
    <citation type="submission" date="2019-06" db="EMBL/GenBank/DDBJ databases">
        <authorList>
            <person name="Zheng W."/>
        </authorList>
    </citation>
    <scope>NUCLEOTIDE SEQUENCE</scope>
    <source>
        <strain evidence="5">QDHG01</strain>
    </source>
</reference>
<dbReference type="InterPro" id="IPR003661">
    <property type="entry name" value="HisK_dim/P_dom"/>
</dbReference>
<dbReference type="EMBL" id="RRYP01002782">
    <property type="protein sequence ID" value="TNV84424.1"/>
    <property type="molecule type" value="Genomic_DNA"/>
</dbReference>
<evidence type="ECO:0008006" key="7">
    <source>
        <dbReference type="Google" id="ProtNLM"/>
    </source>
</evidence>
<dbReference type="PANTHER" id="PTHR43719">
    <property type="entry name" value="TWO-COMPONENT HISTIDINE KINASE"/>
    <property type="match status" value="1"/>
</dbReference>
<keyword evidence="1 2" id="KW-0597">Phosphoprotein</keyword>
<dbReference type="InterPro" id="IPR036890">
    <property type="entry name" value="HATPase_C_sf"/>
</dbReference>
<dbReference type="Gene3D" id="3.40.50.2300">
    <property type="match status" value="1"/>
</dbReference>
<name>A0A8J8T6R9_HALGN</name>
<feature type="domain" description="Response regulatory" evidence="4">
    <location>
        <begin position="394"/>
        <end position="527"/>
    </location>
</feature>
<dbReference type="InterPro" id="IPR001789">
    <property type="entry name" value="Sig_transdc_resp-reg_receiver"/>
</dbReference>
<dbReference type="InterPro" id="IPR036097">
    <property type="entry name" value="HisK_dim/P_sf"/>
</dbReference>
<evidence type="ECO:0000259" key="4">
    <source>
        <dbReference type="PROSITE" id="PS50110"/>
    </source>
</evidence>
<dbReference type="InterPro" id="IPR011006">
    <property type="entry name" value="CheY-like_superfamily"/>
</dbReference>
<accession>A0A8J8T6R9</accession>
<sequence length="533" mass="60117">MLTATISHDMRTPLNAILGMGRNLERYINHELGKRSQRVMMNSASLLLFLVNDLLDLFRIKNGKFTKNESVVNFRKEISELVDIFQLQAEEKGIKLIMDCNPNIPNELTIDIQRIKQVLINLIGNSLKFTFKGAIVLSARVIRDDRKDFQLQVTVCDSGIGIKNEDRMKIFQMFGKLEATAKINTTGVGLGLSICKKIVEGLDGKIYLAEKCNSPQCFQNQSSLNPELKGSTFCFTLTLKNSDFIHGSQTSLQNLAQIENTSHSLLPPLQYQSKRSCYNTQSQVANTTSENYNLDMYQTNNLTEHFVNSSILKQPLAQITLSMLQQQYALHTGIQQNQGSVGFRQRIMHGGRHAQYRHIESSKVEAADLERAADQSSIMIEIKQASCPCEGRKDILIVDDNMFNIMTLQCILTVSLQLESDKATNGLDAVDKVKQRHEENEQNPCICGKQRYNYKLVFMDCNMPIMDGIQATAEIRRLFPQVSICIVALTAYTTDGFERRCIVNGMDSYLSKPVTEEQIKELAMGLGILRQQG</sequence>
<feature type="modified residue" description="4-aspartylphosphate" evidence="2">
    <location>
        <position position="460"/>
    </location>
</feature>
<dbReference type="Pfam" id="PF00512">
    <property type="entry name" value="HisKA"/>
    <property type="match status" value="1"/>
</dbReference>
<protein>
    <recommendedName>
        <fullName evidence="7">Histidine kinase</fullName>
    </recommendedName>
</protein>
<keyword evidence="6" id="KW-1185">Reference proteome</keyword>
<dbReference type="SUPFAM" id="SSF47384">
    <property type="entry name" value="Homodimeric domain of signal transducing histidine kinase"/>
    <property type="match status" value="1"/>
</dbReference>
<dbReference type="InterPro" id="IPR003594">
    <property type="entry name" value="HATPase_dom"/>
</dbReference>
<dbReference type="InterPro" id="IPR004358">
    <property type="entry name" value="Sig_transdc_His_kin-like_C"/>
</dbReference>
<dbReference type="CDD" id="cd00082">
    <property type="entry name" value="HisKA"/>
    <property type="match status" value="1"/>
</dbReference>
<dbReference type="SMART" id="SM00387">
    <property type="entry name" value="HATPase_c"/>
    <property type="match status" value="1"/>
</dbReference>
<feature type="domain" description="Histidine kinase" evidence="3">
    <location>
        <begin position="5"/>
        <end position="241"/>
    </location>
</feature>
<dbReference type="InterPro" id="IPR005467">
    <property type="entry name" value="His_kinase_dom"/>
</dbReference>
<dbReference type="SUPFAM" id="SSF52172">
    <property type="entry name" value="CheY-like"/>
    <property type="match status" value="1"/>
</dbReference>
<dbReference type="SMART" id="SM00388">
    <property type="entry name" value="HisKA"/>
    <property type="match status" value="1"/>
</dbReference>
<dbReference type="SMART" id="SM00448">
    <property type="entry name" value="REC"/>
    <property type="match status" value="1"/>
</dbReference>
<gene>
    <name evidence="5" type="ORF">FGO68_gene14406</name>
</gene>
<evidence type="ECO:0000259" key="3">
    <source>
        <dbReference type="PROSITE" id="PS50109"/>
    </source>
</evidence>
<evidence type="ECO:0000313" key="5">
    <source>
        <dbReference type="EMBL" id="TNV84424.1"/>
    </source>
</evidence>
<dbReference type="PROSITE" id="PS50110">
    <property type="entry name" value="RESPONSE_REGULATORY"/>
    <property type="match status" value="1"/>
</dbReference>
<evidence type="ECO:0000256" key="2">
    <source>
        <dbReference type="PROSITE-ProRule" id="PRU00169"/>
    </source>
</evidence>
<dbReference type="SUPFAM" id="SSF55874">
    <property type="entry name" value="ATPase domain of HSP90 chaperone/DNA topoisomerase II/histidine kinase"/>
    <property type="match status" value="1"/>
</dbReference>
<dbReference type="GO" id="GO:0000155">
    <property type="term" value="F:phosphorelay sensor kinase activity"/>
    <property type="evidence" value="ECO:0007669"/>
    <property type="project" value="InterPro"/>
</dbReference>
<dbReference type="PRINTS" id="PR00344">
    <property type="entry name" value="BCTRLSENSOR"/>
</dbReference>
<evidence type="ECO:0000313" key="6">
    <source>
        <dbReference type="Proteomes" id="UP000785679"/>
    </source>
</evidence>
<organism evidence="5 6">
    <name type="scientific">Halteria grandinella</name>
    <dbReference type="NCBI Taxonomy" id="5974"/>
    <lineage>
        <taxon>Eukaryota</taxon>
        <taxon>Sar</taxon>
        <taxon>Alveolata</taxon>
        <taxon>Ciliophora</taxon>
        <taxon>Intramacronucleata</taxon>
        <taxon>Spirotrichea</taxon>
        <taxon>Stichotrichia</taxon>
        <taxon>Sporadotrichida</taxon>
        <taxon>Halteriidae</taxon>
        <taxon>Halteria</taxon>
    </lineage>
</organism>
<dbReference type="Gene3D" id="3.30.565.10">
    <property type="entry name" value="Histidine kinase-like ATPase, C-terminal domain"/>
    <property type="match status" value="1"/>
</dbReference>
<comment type="caution">
    <text evidence="5">The sequence shown here is derived from an EMBL/GenBank/DDBJ whole genome shotgun (WGS) entry which is preliminary data.</text>
</comment>